<dbReference type="OrthoDB" id="9954468at2"/>
<sequence>MNNRTSKNLFESPRDLNTPELPLEVQKELSDLTIITAKRLEEELGRPATFEDYIADHIKQTSFKQAEEYFNGRKYAWNLIGRDTSNAEAVYDKFFKRKGQVLDISNVYSMIDGVAENNKIIESAIASQYTNSEIYNTESKSIIKESLLSDNITNNPHPKTSSSKCVKCNSDKELSEELCSNCKSDKNLDDFLFGAVFIWILGASGIFALIRYLVNPEISTEVILVVLFIGFIVVNRYLRSRKKKN</sequence>
<proteinExistence type="predicted"/>
<evidence type="ECO:0000313" key="3">
    <source>
        <dbReference type="Proteomes" id="UP000488936"/>
    </source>
</evidence>
<dbReference type="AlphaFoldDB" id="A0A7K1GQC3"/>
<name>A0A7K1GQC3_9FLAO</name>
<feature type="transmembrane region" description="Helical" evidence="1">
    <location>
        <begin position="218"/>
        <end position="238"/>
    </location>
</feature>
<dbReference type="EMBL" id="WMJY01000064">
    <property type="protein sequence ID" value="MTH31056.1"/>
    <property type="molecule type" value="Genomic_DNA"/>
</dbReference>
<dbReference type="RefSeq" id="WP_155037022.1">
    <property type="nucleotide sequence ID" value="NZ_JBHTIG010000027.1"/>
</dbReference>
<comment type="caution">
    <text evidence="2">The sequence shown here is derived from an EMBL/GenBank/DDBJ whole genome shotgun (WGS) entry which is preliminary data.</text>
</comment>
<keyword evidence="3" id="KW-1185">Reference proteome</keyword>
<protein>
    <submittedName>
        <fullName evidence="2">Uncharacterized protein</fullName>
    </submittedName>
</protein>
<feature type="transmembrane region" description="Helical" evidence="1">
    <location>
        <begin position="191"/>
        <end position="212"/>
    </location>
</feature>
<evidence type="ECO:0000313" key="2">
    <source>
        <dbReference type="EMBL" id="MTH31056.1"/>
    </source>
</evidence>
<reference evidence="2 3" key="1">
    <citation type="journal article" date="2006" name="Int. J. Syst. Evol. Microbiol.">
        <title>Myroides pelagicus sp. nov., isolated from seawater in Thailand.</title>
        <authorList>
            <person name="Yoon J."/>
            <person name="Maneerat S."/>
            <person name="Kawai F."/>
            <person name="Yokota A."/>
        </authorList>
    </citation>
    <scope>NUCLEOTIDE SEQUENCE [LARGE SCALE GENOMIC DNA]</scope>
    <source>
        <strain evidence="2 3">SM1T</strain>
    </source>
</reference>
<keyword evidence="1" id="KW-1133">Transmembrane helix</keyword>
<keyword evidence="1" id="KW-0472">Membrane</keyword>
<accession>A0A7K1GQC3</accession>
<keyword evidence="1" id="KW-0812">Transmembrane</keyword>
<evidence type="ECO:0000256" key="1">
    <source>
        <dbReference type="SAM" id="Phobius"/>
    </source>
</evidence>
<gene>
    <name evidence="2" type="ORF">GJV77_14380</name>
</gene>
<dbReference type="Proteomes" id="UP000488936">
    <property type="component" value="Unassembled WGS sequence"/>
</dbReference>
<organism evidence="2 3">
    <name type="scientific">Myroides pelagicus</name>
    <dbReference type="NCBI Taxonomy" id="270914"/>
    <lineage>
        <taxon>Bacteria</taxon>
        <taxon>Pseudomonadati</taxon>
        <taxon>Bacteroidota</taxon>
        <taxon>Flavobacteriia</taxon>
        <taxon>Flavobacteriales</taxon>
        <taxon>Flavobacteriaceae</taxon>
        <taxon>Myroides</taxon>
    </lineage>
</organism>